<evidence type="ECO:0000256" key="2">
    <source>
        <dbReference type="ARBA" id="ARBA00023125"/>
    </source>
</evidence>
<sequence>MPFNFMRSDSSMADEKPATRKRRGAGRVTITAVARQAGVSAITVSRYFNQPEQVSPELRERIAAVVNTLGYVPNLVAGGLASARSKVVAMVIPNISGPIFANTIQGFSDTLSQHGFQLLLASSYFSAEQEESAVRAFLGWSPAALVLTSRFHSPATEKMIEQTDVPVIETWDHQPDRSPIQIGFSHYDVGVSAARYLHAKGYRRIAFVQNSVAGDFSALERRDGYAATLEGLGLRPWVFVPDAGRAPFEAGKQAMEMLMSQAPRPDAIFFANDNLAAGALLASQRAGLHIPQDCAVMGFGDYAFAEMMLPSLTTIKPPALEIGVMAATRVLESLEVLPVEGALQRLNLLDCRLVEREST</sequence>
<keyword evidence="2" id="KW-0238">DNA-binding</keyword>
<feature type="domain" description="HTH lacI-type" evidence="5">
    <location>
        <begin position="28"/>
        <end position="82"/>
    </location>
</feature>
<dbReference type="SUPFAM" id="SSF47413">
    <property type="entry name" value="lambda repressor-like DNA-binding domains"/>
    <property type="match status" value="1"/>
</dbReference>
<evidence type="ECO:0000256" key="3">
    <source>
        <dbReference type="ARBA" id="ARBA00023163"/>
    </source>
</evidence>
<dbReference type="SUPFAM" id="SSF53822">
    <property type="entry name" value="Periplasmic binding protein-like I"/>
    <property type="match status" value="1"/>
</dbReference>
<evidence type="ECO:0000313" key="6">
    <source>
        <dbReference type="EMBL" id="KPW48999.1"/>
    </source>
</evidence>
<protein>
    <submittedName>
        <fullName evidence="6">Transcriptional regulator, LacI family</fullName>
    </submittedName>
</protein>
<dbReference type="SMART" id="SM00354">
    <property type="entry name" value="HTH_LACI"/>
    <property type="match status" value="1"/>
</dbReference>
<keyword evidence="1" id="KW-0805">Transcription regulation</keyword>
<gene>
    <name evidence="6" type="ORF">ALO88_100144</name>
</gene>
<proteinExistence type="predicted"/>
<dbReference type="GO" id="GO:0000976">
    <property type="term" value="F:transcription cis-regulatory region binding"/>
    <property type="evidence" value="ECO:0007669"/>
    <property type="project" value="TreeGrafter"/>
</dbReference>
<dbReference type="PANTHER" id="PTHR30146:SF33">
    <property type="entry name" value="TRANSCRIPTIONAL REGULATOR"/>
    <property type="match status" value="1"/>
</dbReference>
<dbReference type="Proteomes" id="UP000050425">
    <property type="component" value="Unassembled WGS sequence"/>
</dbReference>
<evidence type="ECO:0000313" key="7">
    <source>
        <dbReference type="Proteomes" id="UP000050425"/>
    </source>
</evidence>
<dbReference type="Pfam" id="PF00356">
    <property type="entry name" value="LacI"/>
    <property type="match status" value="1"/>
</dbReference>
<reference evidence="6 7" key="1">
    <citation type="submission" date="2015-09" db="EMBL/GenBank/DDBJ databases">
        <title>Genome announcement of multiple Pseudomonas syringae strains.</title>
        <authorList>
            <person name="Thakur S."/>
            <person name="Wang P.W."/>
            <person name="Gong Y."/>
            <person name="Weir B.S."/>
            <person name="Guttman D.S."/>
        </authorList>
    </citation>
    <scope>NUCLEOTIDE SEQUENCE [LARGE SCALE GENOMIC DNA]</scope>
    <source>
        <strain evidence="6 7">ICMP4303</strain>
    </source>
</reference>
<evidence type="ECO:0000256" key="1">
    <source>
        <dbReference type="ARBA" id="ARBA00023015"/>
    </source>
</evidence>
<dbReference type="Gene3D" id="1.10.260.40">
    <property type="entry name" value="lambda repressor-like DNA-binding domains"/>
    <property type="match status" value="1"/>
</dbReference>
<dbReference type="CDD" id="cd01575">
    <property type="entry name" value="PBP1_GntR"/>
    <property type="match status" value="1"/>
</dbReference>
<dbReference type="PATRIC" id="fig|251702.3.peg.915"/>
<dbReference type="InterPro" id="IPR028082">
    <property type="entry name" value="Peripla_BP_I"/>
</dbReference>
<keyword evidence="3" id="KW-0804">Transcription</keyword>
<accession>A0A0P9K242</accession>
<evidence type="ECO:0000256" key="4">
    <source>
        <dbReference type="SAM" id="MobiDB-lite"/>
    </source>
</evidence>
<dbReference type="InterPro" id="IPR010982">
    <property type="entry name" value="Lambda_DNA-bd_dom_sf"/>
</dbReference>
<dbReference type="GO" id="GO:0003700">
    <property type="term" value="F:DNA-binding transcription factor activity"/>
    <property type="evidence" value="ECO:0007669"/>
    <property type="project" value="TreeGrafter"/>
</dbReference>
<dbReference type="PANTHER" id="PTHR30146">
    <property type="entry name" value="LACI-RELATED TRANSCRIPTIONAL REPRESSOR"/>
    <property type="match status" value="1"/>
</dbReference>
<dbReference type="Gene3D" id="3.40.50.2300">
    <property type="match status" value="2"/>
</dbReference>
<dbReference type="PROSITE" id="PS50932">
    <property type="entry name" value="HTH_LACI_2"/>
    <property type="match status" value="1"/>
</dbReference>
<feature type="region of interest" description="Disordered" evidence="4">
    <location>
        <begin position="1"/>
        <end position="24"/>
    </location>
</feature>
<dbReference type="EMBL" id="LJPT01000079">
    <property type="protein sequence ID" value="KPW48999.1"/>
    <property type="molecule type" value="Genomic_DNA"/>
</dbReference>
<organism evidence="6 7">
    <name type="scientific">Pseudomonas syringae pv. antirrhini</name>
    <dbReference type="NCBI Taxonomy" id="251702"/>
    <lineage>
        <taxon>Bacteria</taxon>
        <taxon>Pseudomonadati</taxon>
        <taxon>Pseudomonadota</taxon>
        <taxon>Gammaproteobacteria</taxon>
        <taxon>Pseudomonadales</taxon>
        <taxon>Pseudomonadaceae</taxon>
        <taxon>Pseudomonas</taxon>
    </lineage>
</organism>
<evidence type="ECO:0000259" key="5">
    <source>
        <dbReference type="PROSITE" id="PS50932"/>
    </source>
</evidence>
<dbReference type="AlphaFoldDB" id="A0A0P9K242"/>
<comment type="caution">
    <text evidence="6">The sequence shown here is derived from an EMBL/GenBank/DDBJ whole genome shotgun (WGS) entry which is preliminary data.</text>
</comment>
<dbReference type="InterPro" id="IPR046335">
    <property type="entry name" value="LacI/GalR-like_sensor"/>
</dbReference>
<name>A0A0P9K242_9PSED</name>
<dbReference type="Pfam" id="PF13377">
    <property type="entry name" value="Peripla_BP_3"/>
    <property type="match status" value="1"/>
</dbReference>
<dbReference type="InterPro" id="IPR000843">
    <property type="entry name" value="HTH_LacI"/>
</dbReference>
<dbReference type="CDD" id="cd01392">
    <property type="entry name" value="HTH_LacI"/>
    <property type="match status" value="1"/>
</dbReference>